<dbReference type="Proteomes" id="UP001243717">
    <property type="component" value="Unassembled WGS sequence"/>
</dbReference>
<reference evidence="1 2" key="1">
    <citation type="submission" date="2023-04" db="EMBL/GenBank/DDBJ databases">
        <title>A novel bacteria isolated from coastal sediment.</title>
        <authorList>
            <person name="Liu X.-J."/>
            <person name="Du Z.-J."/>
        </authorList>
    </citation>
    <scope>NUCLEOTIDE SEQUENCE [LARGE SCALE GENOMIC DNA]</scope>
    <source>
        <strain evidence="1 2">SDUM461004</strain>
    </source>
</reference>
<dbReference type="PROSITE" id="PS01332">
    <property type="entry name" value="HTH_RRF2_1"/>
    <property type="match status" value="1"/>
</dbReference>
<dbReference type="PANTHER" id="PTHR33221">
    <property type="entry name" value="WINGED HELIX-TURN-HELIX TRANSCRIPTIONAL REGULATOR, RRF2 FAMILY"/>
    <property type="match status" value="1"/>
</dbReference>
<accession>A0ABU1AHH0</accession>
<keyword evidence="2" id="KW-1185">Reference proteome</keyword>
<dbReference type="PANTHER" id="PTHR33221:SF15">
    <property type="entry name" value="HTH-TYPE TRANSCRIPTIONAL REGULATOR YWGB-RELATED"/>
    <property type="match status" value="1"/>
</dbReference>
<dbReference type="InterPro" id="IPR036390">
    <property type="entry name" value="WH_DNA-bd_sf"/>
</dbReference>
<dbReference type="RefSeq" id="WP_308984741.1">
    <property type="nucleotide sequence ID" value="NZ_JARXIC010000009.1"/>
</dbReference>
<protein>
    <submittedName>
        <fullName evidence="1">Rrf2 family transcriptional regulator</fullName>
    </submittedName>
</protein>
<name>A0ABU1AHH0_9BACT</name>
<gene>
    <name evidence="1" type="ORF">QEH59_07480</name>
</gene>
<dbReference type="InterPro" id="IPR030489">
    <property type="entry name" value="TR_Rrf2-type_CS"/>
</dbReference>
<dbReference type="NCBIfam" id="TIGR00738">
    <property type="entry name" value="rrf2_super"/>
    <property type="match status" value="1"/>
</dbReference>
<proteinExistence type="predicted"/>
<dbReference type="InterPro" id="IPR000944">
    <property type="entry name" value="Tscrpt_reg_Rrf2"/>
</dbReference>
<comment type="caution">
    <text evidence="1">The sequence shown here is derived from an EMBL/GenBank/DDBJ whole genome shotgun (WGS) entry which is preliminary data.</text>
</comment>
<dbReference type="PROSITE" id="PS51197">
    <property type="entry name" value="HTH_RRF2_2"/>
    <property type="match status" value="1"/>
</dbReference>
<dbReference type="SUPFAM" id="SSF46785">
    <property type="entry name" value="Winged helix' DNA-binding domain"/>
    <property type="match status" value="1"/>
</dbReference>
<dbReference type="Pfam" id="PF02082">
    <property type="entry name" value="Rrf2"/>
    <property type="match status" value="1"/>
</dbReference>
<dbReference type="EMBL" id="JARXIC010000009">
    <property type="protein sequence ID" value="MDQ8194261.1"/>
    <property type="molecule type" value="Genomic_DNA"/>
</dbReference>
<dbReference type="Gene3D" id="1.10.10.10">
    <property type="entry name" value="Winged helix-like DNA-binding domain superfamily/Winged helix DNA-binding domain"/>
    <property type="match status" value="1"/>
</dbReference>
<sequence>MKLSHKLEYACRVLAQLGRTHGQGKLAHIETLASAEAIPANYLVQILNELRNAGLIVSKRGKQGGYALAREPKRITLIEIVEAVDGELLERNFEDAGHSGQRVAEIWSEVGECFESKMAEYHLDDFIVRDADAEMYYI</sequence>
<evidence type="ECO:0000313" key="2">
    <source>
        <dbReference type="Proteomes" id="UP001243717"/>
    </source>
</evidence>
<evidence type="ECO:0000313" key="1">
    <source>
        <dbReference type="EMBL" id="MDQ8194261.1"/>
    </source>
</evidence>
<organism evidence="1 2">
    <name type="scientific">Thalassobacterium sedimentorum</name>
    <dbReference type="NCBI Taxonomy" id="3041258"/>
    <lineage>
        <taxon>Bacteria</taxon>
        <taxon>Pseudomonadati</taxon>
        <taxon>Verrucomicrobiota</taxon>
        <taxon>Opitutia</taxon>
        <taxon>Puniceicoccales</taxon>
        <taxon>Coraliomargaritaceae</taxon>
        <taxon>Thalassobacterium</taxon>
    </lineage>
</organism>
<dbReference type="InterPro" id="IPR036388">
    <property type="entry name" value="WH-like_DNA-bd_sf"/>
</dbReference>